<organism evidence="1 2">
    <name type="scientific">Canavalia gladiata</name>
    <name type="common">Sword bean</name>
    <name type="synonym">Dolichos gladiatus</name>
    <dbReference type="NCBI Taxonomy" id="3824"/>
    <lineage>
        <taxon>Eukaryota</taxon>
        <taxon>Viridiplantae</taxon>
        <taxon>Streptophyta</taxon>
        <taxon>Embryophyta</taxon>
        <taxon>Tracheophyta</taxon>
        <taxon>Spermatophyta</taxon>
        <taxon>Magnoliopsida</taxon>
        <taxon>eudicotyledons</taxon>
        <taxon>Gunneridae</taxon>
        <taxon>Pentapetalae</taxon>
        <taxon>rosids</taxon>
        <taxon>fabids</taxon>
        <taxon>Fabales</taxon>
        <taxon>Fabaceae</taxon>
        <taxon>Papilionoideae</taxon>
        <taxon>50 kb inversion clade</taxon>
        <taxon>NPAAA clade</taxon>
        <taxon>indigoferoid/millettioid clade</taxon>
        <taxon>Phaseoleae</taxon>
        <taxon>Canavalia</taxon>
    </lineage>
</organism>
<dbReference type="AlphaFoldDB" id="A0AAN9MYJ9"/>
<protein>
    <submittedName>
        <fullName evidence="1">Uncharacterized protein</fullName>
    </submittedName>
</protein>
<evidence type="ECO:0000313" key="2">
    <source>
        <dbReference type="Proteomes" id="UP001367508"/>
    </source>
</evidence>
<sequence length="86" mass="10125">MQLQYCPPLEMVMKNLHGKEWSMGTIPPGKTLDLGWRLARHPNFSRFSNWNARWDHRSFTKVQCTKAPSVLMDYSHVPCLDYLKCK</sequence>
<evidence type="ECO:0000313" key="1">
    <source>
        <dbReference type="EMBL" id="KAK7362336.1"/>
    </source>
</evidence>
<reference evidence="1 2" key="1">
    <citation type="submission" date="2024-01" db="EMBL/GenBank/DDBJ databases">
        <title>The genomes of 5 underutilized Papilionoideae crops provide insights into root nodulation and disease resistanc.</title>
        <authorList>
            <person name="Jiang F."/>
        </authorList>
    </citation>
    <scope>NUCLEOTIDE SEQUENCE [LARGE SCALE GENOMIC DNA]</scope>
    <source>
        <strain evidence="1">LVBAO_FW01</strain>
        <tissue evidence="1">Leaves</tissue>
    </source>
</reference>
<name>A0AAN9MYJ9_CANGL</name>
<proteinExistence type="predicted"/>
<comment type="caution">
    <text evidence="1">The sequence shown here is derived from an EMBL/GenBank/DDBJ whole genome shotgun (WGS) entry which is preliminary data.</text>
</comment>
<keyword evidence="2" id="KW-1185">Reference proteome</keyword>
<gene>
    <name evidence="1" type="ORF">VNO77_04446</name>
</gene>
<accession>A0AAN9MYJ9</accession>
<dbReference type="Proteomes" id="UP001367508">
    <property type="component" value="Unassembled WGS sequence"/>
</dbReference>
<dbReference type="EMBL" id="JAYMYQ010000001">
    <property type="protein sequence ID" value="KAK7362336.1"/>
    <property type="molecule type" value="Genomic_DNA"/>
</dbReference>